<dbReference type="Pfam" id="PF00128">
    <property type="entry name" value="Alpha-amylase"/>
    <property type="match status" value="1"/>
</dbReference>
<organism evidence="14 15">
    <name type="scientific">Pararobbsia silviterrae</name>
    <dbReference type="NCBI Taxonomy" id="1792498"/>
    <lineage>
        <taxon>Bacteria</taxon>
        <taxon>Pseudomonadati</taxon>
        <taxon>Pseudomonadota</taxon>
        <taxon>Betaproteobacteria</taxon>
        <taxon>Burkholderiales</taxon>
        <taxon>Burkholderiaceae</taxon>
        <taxon>Pararobbsia</taxon>
    </lineage>
</organism>
<dbReference type="Proteomes" id="UP000270342">
    <property type="component" value="Unassembled WGS sequence"/>
</dbReference>
<dbReference type="InterPro" id="IPR012768">
    <property type="entry name" value="Trehalose_TreZ"/>
</dbReference>
<feature type="compositionally biased region" description="Low complexity" evidence="12">
    <location>
        <begin position="513"/>
        <end position="529"/>
    </location>
</feature>
<evidence type="ECO:0000256" key="4">
    <source>
        <dbReference type="ARBA" id="ARBA00012268"/>
    </source>
</evidence>
<evidence type="ECO:0000256" key="2">
    <source>
        <dbReference type="ARBA" id="ARBA00005199"/>
    </source>
</evidence>
<dbReference type="Gene3D" id="2.60.40.10">
    <property type="entry name" value="Immunoglobulins"/>
    <property type="match status" value="1"/>
</dbReference>
<evidence type="ECO:0000259" key="13">
    <source>
        <dbReference type="SMART" id="SM00642"/>
    </source>
</evidence>
<evidence type="ECO:0000256" key="10">
    <source>
        <dbReference type="ARBA" id="ARBA00034013"/>
    </source>
</evidence>
<dbReference type="CDD" id="cd02853">
    <property type="entry name" value="E_set_MTHase_like_N"/>
    <property type="match status" value="1"/>
</dbReference>
<dbReference type="Pfam" id="PF11941">
    <property type="entry name" value="DUF3459"/>
    <property type="match status" value="1"/>
</dbReference>
<evidence type="ECO:0000256" key="5">
    <source>
        <dbReference type="ARBA" id="ARBA00015938"/>
    </source>
</evidence>
<feature type="domain" description="Glycosyl hydrolase family 13 catalytic" evidence="13">
    <location>
        <begin position="125"/>
        <end position="507"/>
    </location>
</feature>
<comment type="similarity">
    <text evidence="3">Belongs to the glycosyl hydrolase 13 family.</text>
</comment>
<keyword evidence="15" id="KW-1185">Reference proteome</keyword>
<evidence type="ECO:0000256" key="1">
    <source>
        <dbReference type="ARBA" id="ARBA00004496"/>
    </source>
</evidence>
<accession>A0A494YB55</accession>
<dbReference type="InterPro" id="IPR014756">
    <property type="entry name" value="Ig_E-set"/>
</dbReference>
<dbReference type="GO" id="GO:0005992">
    <property type="term" value="P:trehalose biosynthetic process"/>
    <property type="evidence" value="ECO:0007669"/>
    <property type="project" value="UniProtKB-UniRule"/>
</dbReference>
<comment type="subcellular location">
    <subcellularLocation>
        <location evidence="1">Cytoplasm</location>
    </subcellularLocation>
</comment>
<reference evidence="14 15" key="1">
    <citation type="submission" date="2018-10" db="EMBL/GenBank/DDBJ databases">
        <title>Robbsia sp. DHC34, isolated from soil.</title>
        <authorList>
            <person name="Gao Z.-H."/>
            <person name="Qiu L.-H."/>
        </authorList>
    </citation>
    <scope>NUCLEOTIDE SEQUENCE [LARGE SCALE GENOMIC DNA]</scope>
    <source>
        <strain evidence="14 15">DHC34</strain>
    </source>
</reference>
<protein>
    <recommendedName>
        <fullName evidence="5 11">Malto-oligosyltrehalose trehalohydrolase</fullName>
        <ecNumber evidence="4 11">3.2.1.141</ecNumber>
    </recommendedName>
</protein>
<dbReference type="GO" id="GO:0033942">
    <property type="term" value="F:4-alpha-D-(1-&gt;4)-alpha-D-glucanotrehalose trehalohydrolase activity"/>
    <property type="evidence" value="ECO:0007669"/>
    <property type="project" value="UniProtKB-EC"/>
</dbReference>
<keyword evidence="6" id="KW-0963">Cytoplasm</keyword>
<dbReference type="InterPro" id="IPR017853">
    <property type="entry name" value="GH"/>
</dbReference>
<dbReference type="AlphaFoldDB" id="A0A494YB55"/>
<keyword evidence="9" id="KW-0326">Glycosidase</keyword>
<dbReference type="Gene3D" id="3.20.20.80">
    <property type="entry name" value="Glycosidases"/>
    <property type="match status" value="1"/>
</dbReference>
<dbReference type="InterPro" id="IPR022567">
    <property type="entry name" value="DUF3459"/>
</dbReference>
<sequence>MLTMSDRTVDVRQHRHRHMLPFGAQPIGNDTTCFRLWAPSCEHVALAIEDGDTIAMAATGEGWFEAEAACGPGARYRYRLDDGLAVPDPASRFQPDDVHGPSMVVDPYAYEWRHTGWRGRHWTETVLYEIHVGAMGGYRGVGAYLPELAALGVTAIELMPVADFSGARNWGYDGVLPFAPDSTYGTPDDLKALIDTAHGLGIQVFLDVVYNHFGPDGNYLHDYAAAFFKDDTPTPWGPAIDFDQAEVGQFFIENALYWIHEYRVDGLRFDAVHAIRNPAWLRTLAEHVRRSIEIDRHVHLVLENEQNLASLLSCSRGQVCHFDAQWNDDVHNTLHVMLTGETEGYYGAYAEAPARRLARALAEGFVYQGEPSVLHDGHPRGEPSAALPPSAFVFFLQNHDQIGNRAMGERLTRLADHDALRAAIALMLLSPQIPLLFMGEEFGSTQPFLFFTDYTGPLADAVREGRRREFAKFSAFSDPARRARIPDPNDRATFEQSRFARPLDAARAHDAATSDASPASPASSRSTSHPGEPHPAESDAREWRHFYQAALAVRHRLLTPRLERTRSLGARVLVEPAAPDGETAALLAARRAPSAASSAHASHGAHDSPTRSGALAYGAPASNGRGGGVRAQWRLGDGEVLTIAVNLGDTALALGDLPPGTIIFETPDRVRDTLDARTLAPHAAIVWLTGDLHAFIRHPLETLA</sequence>
<evidence type="ECO:0000256" key="9">
    <source>
        <dbReference type="ARBA" id="ARBA00023295"/>
    </source>
</evidence>
<evidence type="ECO:0000256" key="8">
    <source>
        <dbReference type="ARBA" id="ARBA00023277"/>
    </source>
</evidence>
<comment type="pathway">
    <text evidence="2">Glycan biosynthesis; trehalose biosynthesis.</text>
</comment>
<dbReference type="Gene3D" id="1.10.10.760">
    <property type="entry name" value="E-set domains of sugar-utilizing enzymes"/>
    <property type="match status" value="1"/>
</dbReference>
<keyword evidence="8" id="KW-0119">Carbohydrate metabolism</keyword>
<evidence type="ECO:0000256" key="12">
    <source>
        <dbReference type="SAM" id="MobiDB-lite"/>
    </source>
</evidence>
<dbReference type="SUPFAM" id="SSF81296">
    <property type="entry name" value="E set domains"/>
    <property type="match status" value="1"/>
</dbReference>
<evidence type="ECO:0000256" key="3">
    <source>
        <dbReference type="ARBA" id="ARBA00008061"/>
    </source>
</evidence>
<dbReference type="PANTHER" id="PTHR43651">
    <property type="entry name" value="1,4-ALPHA-GLUCAN-BRANCHING ENZYME"/>
    <property type="match status" value="1"/>
</dbReference>
<comment type="catalytic activity">
    <reaction evidence="10">
        <text>hydrolysis of (1-&gt;4)-alpha-D-glucosidic linkage in 4-alpha-D-[(1-&gt;4)-alpha-D-glucanosyl]n trehalose to yield trehalose and (1-&gt;4)-alpha-D-glucan.</text>
        <dbReference type="EC" id="3.2.1.141"/>
    </reaction>
</comment>
<keyword evidence="7 14" id="KW-0378">Hydrolase</keyword>
<comment type="caution">
    <text evidence="14">The sequence shown here is derived from an EMBL/GenBank/DDBJ whole genome shotgun (WGS) entry which is preliminary data.</text>
</comment>
<dbReference type="EC" id="3.2.1.141" evidence="4 11"/>
<dbReference type="UniPathway" id="UPA00299"/>
<feature type="region of interest" description="Disordered" evidence="12">
    <location>
        <begin position="595"/>
        <end position="619"/>
    </location>
</feature>
<evidence type="ECO:0000256" key="6">
    <source>
        <dbReference type="ARBA" id="ARBA00022490"/>
    </source>
</evidence>
<evidence type="ECO:0000256" key="11">
    <source>
        <dbReference type="NCBIfam" id="TIGR02402"/>
    </source>
</evidence>
<proteinExistence type="inferred from homology"/>
<feature type="region of interest" description="Disordered" evidence="12">
    <location>
        <begin position="504"/>
        <end position="539"/>
    </location>
</feature>
<evidence type="ECO:0000313" key="14">
    <source>
        <dbReference type="EMBL" id="RKP57510.1"/>
    </source>
</evidence>
<name>A0A494YB55_9BURK</name>
<dbReference type="SUPFAM" id="SSF51445">
    <property type="entry name" value="(Trans)glycosidases"/>
    <property type="match status" value="1"/>
</dbReference>
<dbReference type="PANTHER" id="PTHR43651:SF11">
    <property type="entry name" value="MALTO-OLIGOSYLTREHALOSE TREHALOHYDROLASE"/>
    <property type="match status" value="1"/>
</dbReference>
<evidence type="ECO:0000313" key="15">
    <source>
        <dbReference type="Proteomes" id="UP000270342"/>
    </source>
</evidence>
<dbReference type="InterPro" id="IPR013783">
    <property type="entry name" value="Ig-like_fold"/>
</dbReference>
<dbReference type="EMBL" id="RBZU01000002">
    <property type="protein sequence ID" value="RKP57510.1"/>
    <property type="molecule type" value="Genomic_DNA"/>
</dbReference>
<dbReference type="NCBIfam" id="TIGR02402">
    <property type="entry name" value="trehalose_TreZ"/>
    <property type="match status" value="1"/>
</dbReference>
<evidence type="ECO:0000256" key="7">
    <source>
        <dbReference type="ARBA" id="ARBA00022801"/>
    </source>
</evidence>
<dbReference type="InterPro" id="IPR006047">
    <property type="entry name" value="GH13_cat_dom"/>
</dbReference>
<gene>
    <name evidence="14" type="primary">treZ</name>
    <name evidence="14" type="ORF">D7S86_05970</name>
</gene>
<dbReference type="CDD" id="cd11325">
    <property type="entry name" value="AmyAc_GTHase"/>
    <property type="match status" value="1"/>
</dbReference>
<dbReference type="InterPro" id="IPR044901">
    <property type="entry name" value="Trehalose_TreZ_E-set_sf"/>
</dbReference>
<dbReference type="SMART" id="SM00642">
    <property type="entry name" value="Aamy"/>
    <property type="match status" value="1"/>
</dbReference>
<dbReference type="GO" id="GO:0005737">
    <property type="term" value="C:cytoplasm"/>
    <property type="evidence" value="ECO:0007669"/>
    <property type="project" value="UniProtKB-SubCell"/>
</dbReference>